<dbReference type="EMBL" id="LFWZ01000043">
    <property type="protein sequence ID" value="KON30052.1"/>
    <property type="molecule type" value="Genomic_DNA"/>
</dbReference>
<evidence type="ECO:0000313" key="3">
    <source>
        <dbReference type="Proteomes" id="UP000037210"/>
    </source>
</evidence>
<dbReference type="PANTHER" id="PTHR30383">
    <property type="entry name" value="THIOESTERASE 1/PROTEASE 1/LYSOPHOSPHOLIPASE L1"/>
    <property type="match status" value="1"/>
</dbReference>
<dbReference type="Proteomes" id="UP000037210">
    <property type="component" value="Unassembled WGS sequence"/>
</dbReference>
<dbReference type="PANTHER" id="PTHR30383:SF5">
    <property type="entry name" value="SGNH HYDROLASE-TYPE ESTERASE DOMAIN-CONTAINING PROTEIN"/>
    <property type="match status" value="1"/>
</dbReference>
<sequence length="211" mass="23058">MADGFALKFVALGDSLTVGFQPPGIFLPGREAFPYTRFLDIILSGELPRKGLGRLRVSFRNAGMLGDTVRSMLERFDGHVAAEEPDYVIVWGGINDLFMLRDPESIAGDLKRIYGRALEAGIGPIACAVTSVIGPDDIIPRVMELNQLIRGHCNDHGVPLADLFAATSDESGRLRETFSSDGVHLSQAGYRRVAHTIYYEAIEPILNGLKK</sequence>
<dbReference type="Pfam" id="PF13472">
    <property type="entry name" value="Lipase_GDSL_2"/>
    <property type="match status" value="1"/>
</dbReference>
<dbReference type="GO" id="GO:0004622">
    <property type="term" value="F:phosphatidylcholine lysophospholipase activity"/>
    <property type="evidence" value="ECO:0007669"/>
    <property type="project" value="TreeGrafter"/>
</dbReference>
<dbReference type="Gene3D" id="3.40.50.1110">
    <property type="entry name" value="SGNH hydrolase"/>
    <property type="match status" value="1"/>
</dbReference>
<organism evidence="2 3">
    <name type="scientific">miscellaneous Crenarchaeota group-15 archaeon DG-45</name>
    <dbReference type="NCBI Taxonomy" id="1685127"/>
    <lineage>
        <taxon>Archaea</taxon>
        <taxon>Candidatus Bathyarchaeota</taxon>
        <taxon>MCG-15</taxon>
    </lineage>
</organism>
<protein>
    <recommendedName>
        <fullName evidence="1">SGNH hydrolase-type esterase domain-containing protein</fullName>
    </recommendedName>
</protein>
<dbReference type="InterPro" id="IPR051532">
    <property type="entry name" value="Ester_Hydrolysis_Enzymes"/>
</dbReference>
<dbReference type="InterPro" id="IPR036514">
    <property type="entry name" value="SGNH_hydro_sf"/>
</dbReference>
<proteinExistence type="predicted"/>
<accession>A0A0M0BNA5</accession>
<reference evidence="2 3" key="1">
    <citation type="submission" date="2015-06" db="EMBL/GenBank/DDBJ databases">
        <title>New insights into the roles of widespread benthic archaea in carbon and nitrogen cycling.</title>
        <authorList>
            <person name="Lazar C.S."/>
            <person name="Baker B.J."/>
            <person name="Seitz K.W."/>
            <person name="Hyde A.S."/>
            <person name="Dick G.J."/>
            <person name="Hinrichs K.-U."/>
            <person name="Teske A.P."/>
        </authorList>
    </citation>
    <scope>NUCLEOTIDE SEQUENCE [LARGE SCALE GENOMIC DNA]</scope>
    <source>
        <strain evidence="2">DG-45</strain>
    </source>
</reference>
<dbReference type="SUPFAM" id="SSF52266">
    <property type="entry name" value="SGNH hydrolase"/>
    <property type="match status" value="1"/>
</dbReference>
<dbReference type="InterPro" id="IPR013830">
    <property type="entry name" value="SGNH_hydro"/>
</dbReference>
<comment type="caution">
    <text evidence="2">The sequence shown here is derived from an EMBL/GenBank/DDBJ whole genome shotgun (WGS) entry which is preliminary data.</text>
</comment>
<gene>
    <name evidence="2" type="ORF">AC482_04860</name>
</gene>
<evidence type="ECO:0000259" key="1">
    <source>
        <dbReference type="Pfam" id="PF13472"/>
    </source>
</evidence>
<dbReference type="AlphaFoldDB" id="A0A0M0BNA5"/>
<name>A0A0M0BNA5_9ARCH</name>
<evidence type="ECO:0000313" key="2">
    <source>
        <dbReference type="EMBL" id="KON30052.1"/>
    </source>
</evidence>
<feature type="domain" description="SGNH hydrolase-type esterase" evidence="1">
    <location>
        <begin position="11"/>
        <end position="192"/>
    </location>
</feature>